<proteinExistence type="predicted"/>
<organism evidence="1">
    <name type="scientific">Glycine max</name>
    <name type="common">Soybean</name>
    <name type="synonym">Glycine hispida</name>
    <dbReference type="NCBI Taxonomy" id="3847"/>
    <lineage>
        <taxon>Eukaryota</taxon>
        <taxon>Viridiplantae</taxon>
        <taxon>Streptophyta</taxon>
        <taxon>Embryophyta</taxon>
        <taxon>Tracheophyta</taxon>
        <taxon>Spermatophyta</taxon>
        <taxon>Magnoliopsida</taxon>
        <taxon>eudicotyledons</taxon>
        <taxon>Gunneridae</taxon>
        <taxon>Pentapetalae</taxon>
        <taxon>rosids</taxon>
        <taxon>fabids</taxon>
        <taxon>Fabales</taxon>
        <taxon>Fabaceae</taxon>
        <taxon>Papilionoideae</taxon>
        <taxon>50 kb inversion clade</taxon>
        <taxon>NPAAA clade</taxon>
        <taxon>indigoferoid/millettioid clade</taxon>
        <taxon>Phaseoleae</taxon>
        <taxon>Glycine</taxon>
        <taxon>Glycine subgen. Soja</taxon>
    </lineage>
</organism>
<name>K7LJI4_SOYBN</name>
<sequence>MFYYFLRIMKRLLLLHYVYLDVHKHTVCTSFSLSSMGGKETKTAIMTNPIPNTLIFVIAKKLINFIKQVRFH</sequence>
<dbReference type="Proteomes" id="UP000008827">
    <property type="component" value="Chromosome 10"/>
</dbReference>
<reference evidence="1 2" key="1">
    <citation type="journal article" date="2010" name="Nature">
        <title>Genome sequence of the palaeopolyploid soybean.</title>
        <authorList>
            <person name="Schmutz J."/>
            <person name="Cannon S.B."/>
            <person name="Schlueter J."/>
            <person name="Ma J."/>
            <person name="Mitros T."/>
            <person name="Nelson W."/>
            <person name="Hyten D.L."/>
            <person name="Song Q."/>
            <person name="Thelen J.J."/>
            <person name="Cheng J."/>
            <person name="Xu D."/>
            <person name="Hellsten U."/>
            <person name="May G.D."/>
            <person name="Yu Y."/>
            <person name="Sakurai T."/>
            <person name="Umezawa T."/>
            <person name="Bhattacharyya M.K."/>
            <person name="Sandhu D."/>
            <person name="Valliyodan B."/>
            <person name="Lindquist E."/>
            <person name="Peto M."/>
            <person name="Grant D."/>
            <person name="Shu S."/>
            <person name="Goodstein D."/>
            <person name="Barry K."/>
            <person name="Futrell-Griggs M."/>
            <person name="Abernathy B."/>
            <person name="Du J."/>
            <person name="Tian Z."/>
            <person name="Zhu L."/>
            <person name="Gill N."/>
            <person name="Joshi T."/>
            <person name="Libault M."/>
            <person name="Sethuraman A."/>
            <person name="Zhang X.-C."/>
            <person name="Shinozaki K."/>
            <person name="Nguyen H.T."/>
            <person name="Wing R.A."/>
            <person name="Cregan P."/>
            <person name="Specht J."/>
            <person name="Grimwood J."/>
            <person name="Rokhsar D."/>
            <person name="Stacey G."/>
            <person name="Shoemaker R.C."/>
            <person name="Jackson S.A."/>
        </authorList>
    </citation>
    <scope>NUCLEOTIDE SEQUENCE [LARGE SCALE GENOMIC DNA]</scope>
    <source>
        <strain evidence="2">cv. Williams 82</strain>
        <tissue evidence="1">Callus</tissue>
    </source>
</reference>
<protein>
    <submittedName>
        <fullName evidence="1 2">Uncharacterized protein</fullName>
    </submittedName>
</protein>
<dbReference type="AlphaFoldDB" id="K7LJI4"/>
<dbReference type="EMBL" id="CM000843">
    <property type="protein sequence ID" value="KRH33882.1"/>
    <property type="molecule type" value="Genomic_DNA"/>
</dbReference>
<dbReference type="PaxDb" id="3847-GLYMA10G29195.1"/>
<dbReference type="Gramene" id="KRH33882">
    <property type="protein sequence ID" value="KRH33882"/>
    <property type="gene ID" value="GLYMA_10G151100"/>
</dbReference>
<evidence type="ECO:0000313" key="3">
    <source>
        <dbReference type="Proteomes" id="UP000008827"/>
    </source>
</evidence>
<dbReference type="InParanoid" id="K7LJI4"/>
<gene>
    <name evidence="1" type="ORF">GLYMA_10G151100</name>
</gene>
<dbReference type="HOGENOM" id="CLU_2727216_0_0_1"/>
<reference evidence="1" key="3">
    <citation type="submission" date="2018-07" db="EMBL/GenBank/DDBJ databases">
        <title>WGS assembly of Glycine max.</title>
        <authorList>
            <person name="Schmutz J."/>
            <person name="Cannon S."/>
            <person name="Schlueter J."/>
            <person name="Ma J."/>
            <person name="Mitros T."/>
            <person name="Nelson W."/>
            <person name="Hyten D."/>
            <person name="Song Q."/>
            <person name="Thelen J."/>
            <person name="Cheng J."/>
            <person name="Xu D."/>
            <person name="Hellsten U."/>
            <person name="May G."/>
            <person name="Yu Y."/>
            <person name="Sakurai T."/>
            <person name="Umezawa T."/>
            <person name="Bhattacharyya M."/>
            <person name="Sandhu D."/>
            <person name="Valliyodan B."/>
            <person name="Lindquist E."/>
            <person name="Peto M."/>
            <person name="Grant D."/>
            <person name="Shu S."/>
            <person name="Goodstein D."/>
            <person name="Barry K."/>
            <person name="Futrell-Griggs M."/>
            <person name="Abernathy B."/>
            <person name="Du J."/>
            <person name="Tian Z."/>
            <person name="Zhu L."/>
            <person name="Gill N."/>
            <person name="Joshi T."/>
            <person name="Libault M."/>
            <person name="Sethuraman A."/>
            <person name="Zhang X."/>
            <person name="Shinozaki K."/>
            <person name="Nguyen H."/>
            <person name="Wing R."/>
            <person name="Cregan P."/>
            <person name="Specht J."/>
            <person name="Grimwood J."/>
            <person name="Rokhsar D."/>
            <person name="Stacey G."/>
            <person name="Shoemaker R."/>
            <person name="Jackson S."/>
        </authorList>
    </citation>
    <scope>NUCLEOTIDE SEQUENCE</scope>
    <source>
        <tissue evidence="1">Callus</tissue>
    </source>
</reference>
<evidence type="ECO:0000313" key="2">
    <source>
        <dbReference type="EnsemblPlants" id="KRH33882"/>
    </source>
</evidence>
<evidence type="ECO:0000313" key="1">
    <source>
        <dbReference type="EMBL" id="KRH33882.1"/>
    </source>
</evidence>
<keyword evidence="3" id="KW-1185">Reference proteome</keyword>
<dbReference type="EnsemblPlants" id="KRH33882">
    <property type="protein sequence ID" value="KRH33882"/>
    <property type="gene ID" value="GLYMA_10G151100"/>
</dbReference>
<accession>K7LJI4</accession>
<reference evidence="2" key="2">
    <citation type="submission" date="2018-02" db="UniProtKB">
        <authorList>
            <consortium name="EnsemblPlants"/>
        </authorList>
    </citation>
    <scope>IDENTIFICATION</scope>
    <source>
        <strain evidence="2">Williams 82</strain>
    </source>
</reference>